<comment type="similarity">
    <text evidence="3 11">Belongs to the TPP enzyme family.</text>
</comment>
<dbReference type="EMBL" id="CAKLDI010000002">
    <property type="protein sequence ID" value="CAH0535420.1"/>
    <property type="molecule type" value="Genomic_DNA"/>
</dbReference>
<dbReference type="CDD" id="cd02015">
    <property type="entry name" value="TPP_AHAS"/>
    <property type="match status" value="1"/>
</dbReference>
<comment type="pathway">
    <text evidence="1 11">Amino-acid biosynthesis; L-isoleucine biosynthesis; L-isoleucine from 2-oxobutanoate: step 1/4.</text>
</comment>
<dbReference type="PANTHER" id="PTHR18968:SF170">
    <property type="entry name" value="ACETOLACTATE SYNTHASE ISOZYME 1 LARGE SUBUNIT"/>
    <property type="match status" value="1"/>
</dbReference>
<evidence type="ECO:0000259" key="13">
    <source>
        <dbReference type="Pfam" id="PF02775"/>
    </source>
</evidence>
<dbReference type="Pfam" id="PF02776">
    <property type="entry name" value="TPP_enzyme_N"/>
    <property type="match status" value="1"/>
</dbReference>
<reference evidence="15" key="1">
    <citation type="submission" date="2021-11" db="EMBL/GenBank/DDBJ databases">
        <authorList>
            <person name="Rodrigo-Torres L."/>
            <person name="Arahal R. D."/>
            <person name="Lucena T."/>
        </authorList>
    </citation>
    <scope>NUCLEOTIDE SEQUENCE</scope>
    <source>
        <strain evidence="15">CECT 7929</strain>
    </source>
</reference>
<evidence type="ECO:0000256" key="7">
    <source>
        <dbReference type="ARBA" id="ARBA00022723"/>
    </source>
</evidence>
<keyword evidence="10 11" id="KW-0100">Branched-chain amino acid biosynthesis</keyword>
<dbReference type="NCBIfam" id="TIGR00118">
    <property type="entry name" value="acolac_lg"/>
    <property type="match status" value="1"/>
</dbReference>
<dbReference type="PROSITE" id="PS00187">
    <property type="entry name" value="TPP_ENZYMES"/>
    <property type="match status" value="1"/>
</dbReference>
<dbReference type="Pfam" id="PF00205">
    <property type="entry name" value="TPP_enzyme_M"/>
    <property type="match status" value="1"/>
</dbReference>
<evidence type="ECO:0000256" key="4">
    <source>
        <dbReference type="ARBA" id="ARBA00013145"/>
    </source>
</evidence>
<comment type="catalytic activity">
    <reaction evidence="11">
        <text>2 pyruvate + H(+) = (2S)-2-acetolactate + CO2</text>
        <dbReference type="Rhea" id="RHEA:25249"/>
        <dbReference type="ChEBI" id="CHEBI:15361"/>
        <dbReference type="ChEBI" id="CHEBI:15378"/>
        <dbReference type="ChEBI" id="CHEBI:16526"/>
        <dbReference type="ChEBI" id="CHEBI:58476"/>
        <dbReference type="EC" id="2.2.1.6"/>
    </reaction>
</comment>
<feature type="domain" description="Thiamine pyrophosphate enzyme central" evidence="12">
    <location>
        <begin position="191"/>
        <end position="323"/>
    </location>
</feature>
<evidence type="ECO:0000256" key="1">
    <source>
        <dbReference type="ARBA" id="ARBA00004974"/>
    </source>
</evidence>
<dbReference type="InterPro" id="IPR039368">
    <property type="entry name" value="AHAS_TPP"/>
</dbReference>
<accession>A0ABM8ZXD7</accession>
<dbReference type="InterPro" id="IPR012000">
    <property type="entry name" value="Thiamin_PyroP_enz_cen_dom"/>
</dbReference>
<dbReference type="EC" id="2.2.1.6" evidence="4 11"/>
<dbReference type="GO" id="GO:0003984">
    <property type="term" value="F:acetolactate synthase activity"/>
    <property type="evidence" value="ECO:0007669"/>
    <property type="project" value="UniProtKB-EC"/>
</dbReference>
<evidence type="ECO:0000313" key="16">
    <source>
        <dbReference type="Proteomes" id="UP000838672"/>
    </source>
</evidence>
<keyword evidence="5 11" id="KW-0028">Amino-acid biosynthesis</keyword>
<keyword evidence="6 11" id="KW-0808">Transferase</keyword>
<evidence type="ECO:0000256" key="10">
    <source>
        <dbReference type="ARBA" id="ARBA00023304"/>
    </source>
</evidence>
<dbReference type="Proteomes" id="UP000838672">
    <property type="component" value="Unassembled WGS sequence"/>
</dbReference>
<gene>
    <name evidence="15" type="primary">ilvB</name>
    <name evidence="15" type="ORF">VST7929_02993</name>
</gene>
<evidence type="ECO:0000256" key="5">
    <source>
        <dbReference type="ARBA" id="ARBA00022605"/>
    </source>
</evidence>
<dbReference type="SUPFAM" id="SSF52518">
    <property type="entry name" value="Thiamin diphosphate-binding fold (THDP-binding)"/>
    <property type="match status" value="2"/>
</dbReference>
<evidence type="ECO:0000256" key="6">
    <source>
        <dbReference type="ARBA" id="ARBA00022679"/>
    </source>
</evidence>
<dbReference type="SUPFAM" id="SSF52467">
    <property type="entry name" value="DHS-like NAD/FAD-binding domain"/>
    <property type="match status" value="1"/>
</dbReference>
<keyword evidence="16" id="KW-1185">Reference proteome</keyword>
<dbReference type="InterPro" id="IPR011766">
    <property type="entry name" value="TPP_enzyme_TPP-bd"/>
</dbReference>
<dbReference type="InterPro" id="IPR029061">
    <property type="entry name" value="THDP-binding"/>
</dbReference>
<dbReference type="InterPro" id="IPR000399">
    <property type="entry name" value="TPP-bd_CS"/>
</dbReference>
<evidence type="ECO:0000256" key="3">
    <source>
        <dbReference type="ARBA" id="ARBA00007812"/>
    </source>
</evidence>
<evidence type="ECO:0000256" key="11">
    <source>
        <dbReference type="RuleBase" id="RU003591"/>
    </source>
</evidence>
<keyword evidence="8 11" id="KW-0460">Magnesium</keyword>
<dbReference type="Pfam" id="PF02775">
    <property type="entry name" value="TPP_enzyme_C"/>
    <property type="match status" value="1"/>
</dbReference>
<evidence type="ECO:0000256" key="9">
    <source>
        <dbReference type="ARBA" id="ARBA00023052"/>
    </source>
</evidence>
<feature type="domain" description="Thiamine pyrophosphate enzyme N-terminal TPP-binding" evidence="14">
    <location>
        <begin position="4"/>
        <end position="117"/>
    </location>
</feature>
<sequence length="553" mass="59243">MKLSGAEILVQLLMAQGVETVAGIPGGANLPIYDALSKTPIRHILTRHEQGAGFIAQGMARVTSRPHVCMACSGPGATNLVTAVADAYMDSVPLIAITGQVASALIGTDAFQEIDTFGVMLPITKHNYLIRDIRELFTVVPEAFALAQSGRPGPVSIDIPKDIQLQQIEVTHWPSVLPMPPLPQPSLPHLHQFAAYLRRAKRPMVMVGGGVIQSGASDAARQFIEYIDAPVVSTFMGLGGIESRNSRHLGMLGMHGSRASTELMAECDLLIALGVRFDDRATGRIAEFCPQAQVVHVDIDASEHDKIKVVDLPILADVGATLTGVMAHIEPLNHSEWMESVYQRAQTAGLHRLGEGDCHRPLGLIEAIAELAPDAYIVTDVGQHQMWTAQYFPFIKPRQWVSSGGAGTMGFGLPAAIGVALAKPNATVVCISGDGSIMMNVQELATLAELQLNIKIVVMDNQHLGLVRQQQSLFYNQNFTAVKFAGVDFKALGMAMGIQSERLDQQNGQATLASLLGCKGPALIQAPIDPNEMVLPMVPPGGANHELIEEARA</sequence>
<name>A0ABM8ZXD7_9VIBR</name>
<dbReference type="RefSeq" id="WP_237468271.1">
    <property type="nucleotide sequence ID" value="NZ_CAKLDI010000002.1"/>
</dbReference>
<evidence type="ECO:0000313" key="15">
    <source>
        <dbReference type="EMBL" id="CAH0535420.1"/>
    </source>
</evidence>
<comment type="caution">
    <text evidence="15">The sequence shown here is derived from an EMBL/GenBank/DDBJ whole genome shotgun (WGS) entry which is preliminary data.</text>
</comment>
<dbReference type="Gene3D" id="3.40.50.1220">
    <property type="entry name" value="TPP-binding domain"/>
    <property type="match status" value="1"/>
</dbReference>
<dbReference type="InterPro" id="IPR029035">
    <property type="entry name" value="DHS-like_NAD/FAD-binding_dom"/>
</dbReference>
<dbReference type="CDD" id="cd07035">
    <property type="entry name" value="TPP_PYR_POX_like"/>
    <property type="match status" value="1"/>
</dbReference>
<dbReference type="PANTHER" id="PTHR18968">
    <property type="entry name" value="THIAMINE PYROPHOSPHATE ENZYMES"/>
    <property type="match status" value="1"/>
</dbReference>
<comment type="pathway">
    <text evidence="2 11">Amino-acid biosynthesis; L-valine biosynthesis; L-valine from pyruvate: step 1/4.</text>
</comment>
<evidence type="ECO:0000256" key="8">
    <source>
        <dbReference type="ARBA" id="ARBA00022842"/>
    </source>
</evidence>
<feature type="domain" description="Thiamine pyrophosphate enzyme TPP-binding" evidence="13">
    <location>
        <begin position="380"/>
        <end position="525"/>
    </location>
</feature>
<evidence type="ECO:0000256" key="2">
    <source>
        <dbReference type="ARBA" id="ARBA00005025"/>
    </source>
</evidence>
<comment type="cofactor">
    <cofactor evidence="11">
        <name>thiamine diphosphate</name>
        <dbReference type="ChEBI" id="CHEBI:58937"/>
    </cofactor>
    <text evidence="11">Binds 1 thiamine pyrophosphate per subunit.</text>
</comment>
<evidence type="ECO:0000259" key="14">
    <source>
        <dbReference type="Pfam" id="PF02776"/>
    </source>
</evidence>
<evidence type="ECO:0000259" key="12">
    <source>
        <dbReference type="Pfam" id="PF00205"/>
    </source>
</evidence>
<organism evidence="15 16">
    <name type="scientific">Vibrio stylophorae</name>
    <dbReference type="NCBI Taxonomy" id="659351"/>
    <lineage>
        <taxon>Bacteria</taxon>
        <taxon>Pseudomonadati</taxon>
        <taxon>Pseudomonadota</taxon>
        <taxon>Gammaproteobacteria</taxon>
        <taxon>Vibrionales</taxon>
        <taxon>Vibrionaceae</taxon>
        <taxon>Vibrio</taxon>
    </lineage>
</organism>
<dbReference type="InterPro" id="IPR012001">
    <property type="entry name" value="Thiamin_PyroP_enz_TPP-bd_dom"/>
</dbReference>
<protein>
    <recommendedName>
        <fullName evidence="4 11">Acetolactate synthase</fullName>
        <ecNumber evidence="4 11">2.2.1.6</ecNumber>
    </recommendedName>
</protein>
<dbReference type="Gene3D" id="3.40.50.970">
    <property type="match status" value="2"/>
</dbReference>
<dbReference type="InterPro" id="IPR012846">
    <property type="entry name" value="Acetolactate_synth_lsu"/>
</dbReference>
<keyword evidence="9 11" id="KW-0786">Thiamine pyrophosphate</keyword>
<dbReference type="InterPro" id="IPR045229">
    <property type="entry name" value="TPP_enz"/>
</dbReference>
<proteinExistence type="inferred from homology"/>
<comment type="cofactor">
    <cofactor evidence="11">
        <name>Mg(2+)</name>
        <dbReference type="ChEBI" id="CHEBI:18420"/>
    </cofactor>
    <text evidence="11">Binds 1 Mg(2+) ion per subunit.</text>
</comment>
<keyword evidence="7 11" id="KW-0479">Metal-binding</keyword>